<dbReference type="RefSeq" id="WP_247202336.1">
    <property type="nucleotide sequence ID" value="NZ_JALKCG010000009.1"/>
</dbReference>
<evidence type="ECO:0000256" key="9">
    <source>
        <dbReference type="ARBA" id="ARBA00023284"/>
    </source>
</evidence>
<evidence type="ECO:0000256" key="10">
    <source>
        <dbReference type="ARBA" id="ARBA00049142"/>
    </source>
</evidence>
<evidence type="ECO:0000256" key="12">
    <source>
        <dbReference type="RuleBase" id="RU365040"/>
    </source>
</evidence>
<sequence length="469" mass="50098">MEPFDVDLFVIGAGSGGVRAARIAAGYGAKVRIAEEYRVGGTCVIRGCVPKKLFVYAARFAHEFEDAAGFGWNVEGTSFDWPTLIANKDKEIARLEGAYRANLDRSGVEIVPQRAVIEGPHAVRLADGTRVTARTILIATGGRPNIGLDFPGRDLGITSNEAFHLERFPARVVVQGAGYIALEFASLFAGLGAQVTVVHRGDTLLRGFDEDIRARIVGEMEANGVSFAFNATIASIDAIEGGKRVRLSDGRDLFADEVMLAIGRVPNTVGLGLDAVGVHLNEAGAIAVDADSRTNVPSIYAVGDVTDRANLTPVAIREGHAFADTVFGGKPWQVNYDVIPTAVFTEPEIGVVGLTEAEARAQGRRLDIYKTDFRPLKATLSGRASRVFMKLVVDQADDRVLGVHLIGEGSGEIVQMAAIAMNLNATKADFDRTMALHPSSSEELVTLRSKHTSSDQVIPEVSTEATPAI</sequence>
<evidence type="ECO:0000313" key="17">
    <source>
        <dbReference type="Proteomes" id="UP001202867"/>
    </source>
</evidence>
<dbReference type="PRINTS" id="PR00411">
    <property type="entry name" value="PNDRDTASEI"/>
</dbReference>
<dbReference type="InterPro" id="IPR001100">
    <property type="entry name" value="Pyr_nuc-diS_OxRdtase"/>
</dbReference>
<dbReference type="EMBL" id="JALKCG010000009">
    <property type="protein sequence ID" value="MCK0209828.1"/>
    <property type="molecule type" value="Genomic_DNA"/>
</dbReference>
<evidence type="ECO:0000256" key="4">
    <source>
        <dbReference type="ARBA" id="ARBA00022630"/>
    </source>
</evidence>
<feature type="domain" description="Pyridine nucleotide-disulphide oxidoreductase dimerisation" evidence="14">
    <location>
        <begin position="339"/>
        <end position="447"/>
    </location>
</feature>
<dbReference type="Gene3D" id="3.50.50.60">
    <property type="entry name" value="FAD/NAD(P)-binding domain"/>
    <property type="match status" value="2"/>
</dbReference>
<dbReference type="NCBIfam" id="TIGR01424">
    <property type="entry name" value="gluta_reduc_2"/>
    <property type="match status" value="1"/>
</dbReference>
<dbReference type="PANTHER" id="PTHR42737:SF2">
    <property type="entry name" value="GLUTATHIONE REDUCTASE"/>
    <property type="match status" value="1"/>
</dbReference>
<dbReference type="Pfam" id="PF07992">
    <property type="entry name" value="Pyr_redox_2"/>
    <property type="match status" value="1"/>
</dbReference>
<dbReference type="NCBIfam" id="NF004776">
    <property type="entry name" value="PRK06116.1"/>
    <property type="match status" value="1"/>
</dbReference>
<name>A0ABT0DRC0_9HYPH</name>
<proteinExistence type="inferred from homology"/>
<dbReference type="PANTHER" id="PTHR42737">
    <property type="entry name" value="GLUTATHIONE REDUCTASE"/>
    <property type="match status" value="1"/>
</dbReference>
<gene>
    <name evidence="16" type="primary">gor</name>
    <name evidence="16" type="ORF">MWN33_17490</name>
</gene>
<reference evidence="17" key="2">
    <citation type="submission" date="2023-07" db="EMBL/GenBank/DDBJ databases">
        <title>Ancylobacter moscoviensis sp. nov., facultatively methylotrophic bacteria from activated sludge and the reclassification of Starkeya novella (Starkey 1934) Kelly et al. 2000 as Ancylobacter novellus comb. nov., Starkeya koreensis Im et al. 2006 as Ancylobacter koreensis comb.nov., Angulomicrobium tetraedrale Vasil'eva et al. 1986 as Ancylobacter tetraedralis comb. nov., Angulomicrobium amanitiforme Fritz et al. 2004 as Ancylobacter amanitiformis comb. nov. and Methylorhabdus multivorans Doronina et al. 1996 as Ancylobacter multivorans comb. nov. and emended description of the genus Ancylobacter.</title>
        <authorList>
            <person name="Doronina N."/>
            <person name="Chemodurova A."/>
            <person name="Grouzdev D."/>
            <person name="Koziaeva V."/>
            <person name="Shi W."/>
            <person name="Wu L."/>
            <person name="Kaparullina E."/>
        </authorList>
    </citation>
    <scope>NUCLEOTIDE SEQUENCE [LARGE SCALE GENOMIC DNA]</scope>
    <source>
        <strain evidence="17">Jip08</strain>
    </source>
</reference>
<reference evidence="16 17" key="1">
    <citation type="submission" date="2022-04" db="EMBL/GenBank/DDBJ databases">
        <authorList>
            <person name="Grouzdev D.S."/>
            <person name="Pantiukh K.S."/>
            <person name="Krutkina M.S."/>
        </authorList>
    </citation>
    <scope>NUCLEOTIDE SEQUENCE [LARGE SCALE GENOMIC DNA]</scope>
    <source>
        <strain evidence="16 17">Jip08</strain>
    </source>
</reference>
<dbReference type="InterPro" id="IPR006324">
    <property type="entry name" value="GSHR"/>
</dbReference>
<comment type="caution">
    <text evidence="16">The sequence shown here is derived from an EMBL/GenBank/DDBJ whole genome shotgun (WGS) entry which is preliminary data.</text>
</comment>
<keyword evidence="9 11" id="KW-0676">Redox-active center</keyword>
<feature type="domain" description="FAD/NAD(P)-binding" evidence="15">
    <location>
        <begin position="7"/>
        <end position="319"/>
    </location>
</feature>
<evidence type="ECO:0000256" key="6">
    <source>
        <dbReference type="ARBA" id="ARBA00022857"/>
    </source>
</evidence>
<evidence type="ECO:0000313" key="16">
    <source>
        <dbReference type="EMBL" id="MCK0209828.1"/>
    </source>
</evidence>
<keyword evidence="5 11" id="KW-0274">FAD</keyword>
<dbReference type="InterPro" id="IPR046952">
    <property type="entry name" value="GSHR/TRXR-like"/>
</dbReference>
<dbReference type="SUPFAM" id="SSF51905">
    <property type="entry name" value="FAD/NAD(P)-binding domain"/>
    <property type="match status" value="1"/>
</dbReference>
<dbReference type="Gene3D" id="3.30.390.30">
    <property type="match status" value="1"/>
</dbReference>
<keyword evidence="17" id="KW-1185">Reference proteome</keyword>
<evidence type="ECO:0000256" key="11">
    <source>
        <dbReference type="RuleBase" id="RU003691"/>
    </source>
</evidence>
<evidence type="ECO:0000256" key="1">
    <source>
        <dbReference type="ARBA" id="ARBA00001974"/>
    </source>
</evidence>
<organism evidence="16 17">
    <name type="scientific">Ancylobacter koreensis</name>
    <dbReference type="NCBI Taxonomy" id="266121"/>
    <lineage>
        <taxon>Bacteria</taxon>
        <taxon>Pseudomonadati</taxon>
        <taxon>Pseudomonadota</taxon>
        <taxon>Alphaproteobacteria</taxon>
        <taxon>Hyphomicrobiales</taxon>
        <taxon>Xanthobacteraceae</taxon>
        <taxon>Ancylobacter</taxon>
    </lineage>
</organism>
<evidence type="ECO:0000256" key="8">
    <source>
        <dbReference type="ARBA" id="ARBA00023157"/>
    </source>
</evidence>
<dbReference type="InterPro" id="IPR036188">
    <property type="entry name" value="FAD/NAD-bd_sf"/>
</dbReference>
<keyword evidence="6 12" id="KW-0521">NADP</keyword>
<comment type="catalytic activity">
    <reaction evidence="10 12">
        <text>2 glutathione + NADP(+) = glutathione disulfide + NADPH + H(+)</text>
        <dbReference type="Rhea" id="RHEA:11740"/>
        <dbReference type="ChEBI" id="CHEBI:15378"/>
        <dbReference type="ChEBI" id="CHEBI:57783"/>
        <dbReference type="ChEBI" id="CHEBI:57925"/>
        <dbReference type="ChEBI" id="CHEBI:58297"/>
        <dbReference type="ChEBI" id="CHEBI:58349"/>
        <dbReference type="EC" id="1.8.1.7"/>
    </reaction>
</comment>
<dbReference type="PIRSF" id="PIRSF000350">
    <property type="entry name" value="Mercury_reductase_MerA"/>
    <property type="match status" value="1"/>
</dbReference>
<protein>
    <recommendedName>
        <fullName evidence="12">Glutathione reductase</fullName>
        <shortName evidence="12">GRase</shortName>
        <ecNumber evidence="12">1.8.1.7</ecNumber>
    </recommendedName>
</protein>
<dbReference type="InterPro" id="IPR012999">
    <property type="entry name" value="Pyr_OxRdtase_I_AS"/>
</dbReference>
<evidence type="ECO:0000256" key="2">
    <source>
        <dbReference type="ARBA" id="ARBA00007532"/>
    </source>
</evidence>
<comment type="cofactor">
    <cofactor evidence="1 12">
        <name>FAD</name>
        <dbReference type="ChEBI" id="CHEBI:57692"/>
    </cofactor>
</comment>
<comment type="subunit">
    <text evidence="3">Homodimer.</text>
</comment>
<dbReference type="PRINTS" id="PR00368">
    <property type="entry name" value="FADPNR"/>
</dbReference>
<dbReference type="InterPro" id="IPR004099">
    <property type="entry name" value="Pyr_nucl-diS_OxRdtase_dimer"/>
</dbReference>
<evidence type="ECO:0000256" key="5">
    <source>
        <dbReference type="ARBA" id="ARBA00022827"/>
    </source>
</evidence>
<comment type="similarity">
    <text evidence="2 11">Belongs to the class-I pyridine nucleotide-disulfide oxidoreductase family.</text>
</comment>
<evidence type="ECO:0000259" key="15">
    <source>
        <dbReference type="Pfam" id="PF07992"/>
    </source>
</evidence>
<accession>A0ABT0DRC0</accession>
<evidence type="ECO:0000256" key="13">
    <source>
        <dbReference type="SAM" id="MobiDB-lite"/>
    </source>
</evidence>
<dbReference type="PROSITE" id="PS00076">
    <property type="entry name" value="PYRIDINE_REDOX_1"/>
    <property type="match status" value="1"/>
</dbReference>
<dbReference type="GO" id="GO:0004362">
    <property type="term" value="F:glutathione-disulfide reductase (NADPH) activity"/>
    <property type="evidence" value="ECO:0007669"/>
    <property type="project" value="UniProtKB-EC"/>
</dbReference>
<keyword evidence="7 11" id="KW-0560">Oxidoreductase</keyword>
<keyword evidence="4 11" id="KW-0285">Flavoprotein</keyword>
<evidence type="ECO:0000256" key="7">
    <source>
        <dbReference type="ARBA" id="ARBA00023002"/>
    </source>
</evidence>
<dbReference type="SUPFAM" id="SSF55424">
    <property type="entry name" value="FAD/NAD-linked reductases, dimerisation (C-terminal) domain"/>
    <property type="match status" value="1"/>
</dbReference>
<evidence type="ECO:0000256" key="3">
    <source>
        <dbReference type="ARBA" id="ARBA00011738"/>
    </source>
</evidence>
<comment type="function">
    <text evidence="12">Catalyzes the reduction of glutathione disulfide (GSSG) to reduced glutathione (GSH).</text>
</comment>
<dbReference type="Pfam" id="PF02852">
    <property type="entry name" value="Pyr_redox_dim"/>
    <property type="match status" value="1"/>
</dbReference>
<dbReference type="InterPro" id="IPR023753">
    <property type="entry name" value="FAD/NAD-binding_dom"/>
</dbReference>
<dbReference type="EC" id="1.8.1.7" evidence="12"/>
<feature type="region of interest" description="Disordered" evidence="13">
    <location>
        <begin position="448"/>
        <end position="469"/>
    </location>
</feature>
<dbReference type="Proteomes" id="UP001202867">
    <property type="component" value="Unassembled WGS sequence"/>
</dbReference>
<evidence type="ECO:0000259" key="14">
    <source>
        <dbReference type="Pfam" id="PF02852"/>
    </source>
</evidence>
<dbReference type="InterPro" id="IPR016156">
    <property type="entry name" value="FAD/NAD-linked_Rdtase_dimer_sf"/>
</dbReference>
<keyword evidence="8" id="KW-1015">Disulfide bond</keyword>